<feature type="region of interest" description="Disordered" evidence="1">
    <location>
        <begin position="34"/>
        <end position="82"/>
    </location>
</feature>
<name>A0A7S7LF83_CRYPV</name>
<accession>A0A7S7LF83</accession>
<evidence type="ECO:0000313" key="2">
    <source>
        <dbReference type="EMBL" id="QOY40611.1"/>
    </source>
</evidence>
<feature type="compositionally biased region" description="Polar residues" evidence="1">
    <location>
        <begin position="41"/>
        <end position="60"/>
    </location>
</feature>
<gene>
    <name evidence="2" type="ORF">CPATCC_003490</name>
</gene>
<evidence type="ECO:0000313" key="3">
    <source>
        <dbReference type="Proteomes" id="UP000593906"/>
    </source>
</evidence>
<dbReference type="AlphaFoldDB" id="A0A7S7LF83"/>
<organism evidence="2 3">
    <name type="scientific">Cryptosporidium parvum</name>
    <dbReference type="NCBI Taxonomy" id="5807"/>
    <lineage>
        <taxon>Eukaryota</taxon>
        <taxon>Sar</taxon>
        <taxon>Alveolata</taxon>
        <taxon>Apicomplexa</taxon>
        <taxon>Conoidasida</taxon>
        <taxon>Coccidia</taxon>
        <taxon>Eucoccidiorida</taxon>
        <taxon>Eimeriorina</taxon>
        <taxon>Cryptosporidiidae</taxon>
        <taxon>Cryptosporidium</taxon>
    </lineage>
</organism>
<evidence type="ECO:0000256" key="1">
    <source>
        <dbReference type="SAM" id="MobiDB-lite"/>
    </source>
</evidence>
<reference evidence="2 3" key="1">
    <citation type="submission" date="2019-09" db="EMBL/GenBank/DDBJ databases">
        <title>Consistent, comparative and evidence-based genome assembly and annotation for Cryptosporidium parvum, C. hominis and C. tyzzeri.</title>
        <authorList>
            <person name="Baptista R.P."/>
            <person name="Li Y."/>
            <person name="Sateriale A."/>
            <person name="Ansell B."/>
            <person name="Jex A."/>
            <person name="Sanders M."/>
            <person name="Brooks K."/>
            <person name="Tracey A."/>
            <person name="Berriman M."/>
            <person name="Striepen B."/>
            <person name="Cotton J.A."/>
            <person name="Kissinger J.C."/>
        </authorList>
    </citation>
    <scope>NUCLEOTIDE SEQUENCE [LARGE SCALE GENOMIC DNA]</scope>
    <source>
        <strain evidence="2 3">IOWA-ATCC</strain>
    </source>
</reference>
<sequence>MNSRYPGYDNEFNSNLAESFELDTDLNQLALQRGEAREKTNASIENSSSDHTAQNANGSLANKIKMNRSRNPKKSTSNQSSGIISSFKSWTHSLIAHSSRQNCQGRRQRPRNIDTTVNMETANTECHGSISQIENRESNILRTEISDEELARRIQIEELNGIGSFHIMEDSSNLPLYSLGSFQDANYYPNVTVSSSESTAISPFQGVSYKFEFRSSDDEQ</sequence>
<dbReference type="Proteomes" id="UP000593906">
    <property type="component" value="Chromosome 7"/>
</dbReference>
<dbReference type="VEuPathDB" id="CryptoDB:CPATCC_0008740"/>
<dbReference type="EMBL" id="CP044416">
    <property type="protein sequence ID" value="QOY40611.1"/>
    <property type="molecule type" value="Genomic_DNA"/>
</dbReference>
<proteinExistence type="predicted"/>
<protein>
    <submittedName>
        <fullName evidence="2">Uncharacterized protein</fullName>
    </submittedName>
</protein>